<keyword evidence="12" id="KW-1185">Reference proteome</keyword>
<keyword evidence="5" id="KW-0326">Glycosidase</keyword>
<evidence type="ECO:0000256" key="1">
    <source>
        <dbReference type="ARBA" id="ARBA00000481"/>
    </source>
</evidence>
<evidence type="ECO:0000313" key="11">
    <source>
        <dbReference type="EMBL" id="RJN32398.1"/>
    </source>
</evidence>
<dbReference type="Proteomes" id="UP000266615">
    <property type="component" value="Unassembled WGS sequence"/>
</dbReference>
<evidence type="ECO:0000256" key="5">
    <source>
        <dbReference type="ARBA" id="ARBA00023295"/>
    </source>
</evidence>
<dbReference type="SUPFAM" id="SSF49899">
    <property type="entry name" value="Concanavalin A-like lectins/glucanases"/>
    <property type="match status" value="1"/>
</dbReference>
<protein>
    <recommendedName>
        <fullName evidence="3">Beta-glucanase</fullName>
        <ecNumber evidence="2">3.2.1.73</ecNumber>
    </recommendedName>
    <alternativeName>
        <fullName evidence="8">1,3-1,4-beta-D-glucan 4-glucanohydrolase</fullName>
    </alternativeName>
    <alternativeName>
        <fullName evidence="7">Endo-beta-1,3-1,4 glucanase</fullName>
    </alternativeName>
    <alternativeName>
        <fullName evidence="6">Lichenase</fullName>
    </alternativeName>
</protein>
<dbReference type="PRINTS" id="PR00737">
    <property type="entry name" value="GLHYDRLASE16"/>
</dbReference>
<evidence type="ECO:0000256" key="6">
    <source>
        <dbReference type="ARBA" id="ARBA00029722"/>
    </source>
</evidence>
<accession>A0A3A4F3G7</accession>
<evidence type="ECO:0000256" key="8">
    <source>
        <dbReference type="ARBA" id="ARBA00031665"/>
    </source>
</evidence>
<evidence type="ECO:0000256" key="9">
    <source>
        <dbReference type="PIRSR" id="PIRSR608264-1"/>
    </source>
</evidence>
<comment type="catalytic activity">
    <reaction evidence="1">
        <text>Hydrolysis of (1-&gt;4)-beta-D-glucosidic linkages in beta-D-glucans containing (1-&gt;3)- and (1-&gt;4)-bonds.</text>
        <dbReference type="EC" id="3.2.1.73"/>
    </reaction>
</comment>
<dbReference type="InterPro" id="IPR000757">
    <property type="entry name" value="Beta-glucanase-like"/>
</dbReference>
<evidence type="ECO:0000256" key="3">
    <source>
        <dbReference type="ARBA" id="ARBA00014569"/>
    </source>
</evidence>
<evidence type="ECO:0000256" key="4">
    <source>
        <dbReference type="ARBA" id="ARBA00022801"/>
    </source>
</evidence>
<reference evidence="11 12" key="1">
    <citation type="submission" date="2018-09" db="EMBL/GenBank/DDBJ databases">
        <title>Nesterenkonia natronophila sp. nov., an alkaliphilic actinobacteriume isolated from a soda lake, and emended description of the genus Nesterenkonia.</title>
        <authorList>
            <person name="Menes R.J."/>
            <person name="Iriarte A."/>
        </authorList>
    </citation>
    <scope>NUCLEOTIDE SEQUENCE [LARGE SCALE GENOMIC DNA]</scope>
    <source>
        <strain evidence="11 12">M8</strain>
    </source>
</reference>
<dbReference type="PROSITE" id="PS51762">
    <property type="entry name" value="GH16_2"/>
    <property type="match status" value="1"/>
</dbReference>
<dbReference type="EMBL" id="QYZP01000001">
    <property type="protein sequence ID" value="RJN32398.1"/>
    <property type="molecule type" value="Genomic_DNA"/>
</dbReference>
<feature type="active site" description="Proton donor" evidence="9">
    <location>
        <position position="93"/>
    </location>
</feature>
<dbReference type="GO" id="GO:0042972">
    <property type="term" value="F:licheninase activity"/>
    <property type="evidence" value="ECO:0007669"/>
    <property type="project" value="UniProtKB-EC"/>
</dbReference>
<dbReference type="Pfam" id="PF00722">
    <property type="entry name" value="Glyco_hydro_16"/>
    <property type="match status" value="1"/>
</dbReference>
<organism evidence="11 12">
    <name type="scientific">Nesterenkonia natronophila</name>
    <dbReference type="NCBI Taxonomy" id="2174932"/>
    <lineage>
        <taxon>Bacteria</taxon>
        <taxon>Bacillati</taxon>
        <taxon>Actinomycetota</taxon>
        <taxon>Actinomycetes</taxon>
        <taxon>Micrococcales</taxon>
        <taxon>Micrococcaceae</taxon>
        <taxon>Nesterenkonia</taxon>
    </lineage>
</organism>
<feature type="domain" description="GH16" evidence="10">
    <location>
        <begin position="1"/>
        <end position="196"/>
    </location>
</feature>
<dbReference type="PANTHER" id="PTHR31062">
    <property type="entry name" value="XYLOGLUCAN ENDOTRANSGLUCOSYLASE/HYDROLASE PROTEIN 8-RELATED"/>
    <property type="match status" value="1"/>
</dbReference>
<dbReference type="Gene3D" id="2.60.120.200">
    <property type="match status" value="1"/>
</dbReference>
<dbReference type="InterPro" id="IPR044791">
    <property type="entry name" value="Beta-glucanase/XTH"/>
</dbReference>
<dbReference type="GO" id="GO:0005975">
    <property type="term" value="P:carbohydrate metabolic process"/>
    <property type="evidence" value="ECO:0007669"/>
    <property type="project" value="InterPro"/>
</dbReference>
<dbReference type="InterPro" id="IPR013320">
    <property type="entry name" value="ConA-like_dom_sf"/>
</dbReference>
<gene>
    <name evidence="11" type="ORF">D3250_00615</name>
</gene>
<sequence>MDADSFAFQQGLWTKSSHRLGRSLLEPSNVDTTGDALRLRLPRGSTNGAEIRSTESHGYARFEARLRVPDAPSSITGFFLYEPPDEAHEVDIEIFNDRSGKVMFTYYLAGKQVTRTHELPFDPTAGFHDYRFDYRADSVEFFADGELLETLHDEMPAGPLRLHLNAWFPTWHQGRVETEDHFVLVDHIRVIPQRPLAE</sequence>
<evidence type="ECO:0000256" key="7">
    <source>
        <dbReference type="ARBA" id="ARBA00029771"/>
    </source>
</evidence>
<proteinExistence type="predicted"/>
<dbReference type="OrthoDB" id="9809583at2"/>
<dbReference type="InterPro" id="IPR008264">
    <property type="entry name" value="Beta_glucanase"/>
</dbReference>
<feature type="active site" description="Nucleophile" evidence="9">
    <location>
        <position position="89"/>
    </location>
</feature>
<evidence type="ECO:0000256" key="2">
    <source>
        <dbReference type="ARBA" id="ARBA00012690"/>
    </source>
</evidence>
<dbReference type="EC" id="3.2.1.73" evidence="2"/>
<dbReference type="AlphaFoldDB" id="A0A3A4F3G7"/>
<evidence type="ECO:0000313" key="12">
    <source>
        <dbReference type="Proteomes" id="UP000266615"/>
    </source>
</evidence>
<dbReference type="CDD" id="cd00413">
    <property type="entry name" value="Glyco_hydrolase_16"/>
    <property type="match status" value="1"/>
</dbReference>
<dbReference type="RefSeq" id="WP_119901444.1">
    <property type="nucleotide sequence ID" value="NZ_QYZP01000001.1"/>
</dbReference>
<evidence type="ECO:0000259" key="10">
    <source>
        <dbReference type="PROSITE" id="PS51762"/>
    </source>
</evidence>
<keyword evidence="4 11" id="KW-0378">Hydrolase</keyword>
<comment type="caution">
    <text evidence="11">The sequence shown here is derived from an EMBL/GenBank/DDBJ whole genome shotgun (WGS) entry which is preliminary data.</text>
</comment>
<name>A0A3A4F3G7_9MICC</name>